<dbReference type="PANTHER" id="PTHR42951">
    <property type="entry name" value="METALLO-BETA-LACTAMASE DOMAIN-CONTAINING"/>
    <property type="match status" value="1"/>
</dbReference>
<reference evidence="2 3" key="2">
    <citation type="submission" date="2018-12" db="EMBL/GenBank/DDBJ databases">
        <title>Rhizobacter gummiphilus sp. nov., a rubber-degrading bacterium isolated from the soil of a botanical garden in Japan.</title>
        <authorList>
            <person name="Shunsuke S.S."/>
        </authorList>
    </citation>
    <scope>NUCLEOTIDE SEQUENCE [LARGE SCALE GENOMIC DNA]</scope>
    <source>
        <strain evidence="2 3">S-16</strain>
    </source>
</reference>
<dbReference type="PANTHER" id="PTHR42951:SF20">
    <property type="entry name" value="BETA LACTAMASE"/>
    <property type="match status" value="1"/>
</dbReference>
<dbReference type="AlphaFoldDB" id="A0A3N7HL08"/>
<dbReference type="OrthoDB" id="2971563at2"/>
<accession>A0A3N7HL08</accession>
<keyword evidence="3" id="KW-1185">Reference proteome</keyword>
<feature type="domain" description="Metallo-beta-lactamase" evidence="1">
    <location>
        <begin position="269"/>
        <end position="454"/>
    </location>
</feature>
<comment type="caution">
    <text evidence="2">The sequence shown here is derived from an EMBL/GenBank/DDBJ whole genome shotgun (WGS) entry which is preliminary data.</text>
</comment>
<dbReference type="Gene3D" id="3.60.15.10">
    <property type="entry name" value="Ribonuclease Z/Hydroxyacylglutathione hydrolase-like"/>
    <property type="match status" value="1"/>
</dbReference>
<dbReference type="Pfam" id="PF00753">
    <property type="entry name" value="Lactamase_B"/>
    <property type="match status" value="1"/>
</dbReference>
<keyword evidence="2" id="KW-0378">Hydrolase</keyword>
<dbReference type="SUPFAM" id="SSF56281">
    <property type="entry name" value="Metallo-hydrolase/oxidoreductase"/>
    <property type="match status" value="1"/>
</dbReference>
<evidence type="ECO:0000259" key="1">
    <source>
        <dbReference type="SMART" id="SM00849"/>
    </source>
</evidence>
<evidence type="ECO:0000313" key="3">
    <source>
        <dbReference type="Proteomes" id="UP000267464"/>
    </source>
</evidence>
<name>A0A3N7HL08_9BURK</name>
<dbReference type="InterPro" id="IPR036866">
    <property type="entry name" value="RibonucZ/Hydroxyglut_hydro"/>
</dbReference>
<gene>
    <name evidence="2" type="ORF">DZC73_26605</name>
</gene>
<evidence type="ECO:0000313" key="2">
    <source>
        <dbReference type="EMBL" id="RQP21696.1"/>
    </source>
</evidence>
<dbReference type="EMBL" id="QUSW01000010">
    <property type="protein sequence ID" value="RQP21696.1"/>
    <property type="molecule type" value="Genomic_DNA"/>
</dbReference>
<dbReference type="GO" id="GO:0016787">
    <property type="term" value="F:hydrolase activity"/>
    <property type="evidence" value="ECO:0007669"/>
    <property type="project" value="UniProtKB-KW"/>
</dbReference>
<proteinExistence type="predicted"/>
<sequence length="476" mass="51094">MLVACSTAGSSSEPVSLDQASQALKVSQTQALHIEATGRWFQFGQAPAPGLPWPAFDVSRYSADIDYAAPAARVQITRQQVIEAGRERPAPADQSVDQYVAGTQAWNRGTAAATTQPAALAERRAEIWSTPQGFVKAAQAHQARTRATGDGTEVSFDVDAKTHYVGWLNARGEVSRVQTWVDTPVLGDTLVETRFEAYQDFGGVPFPSRIVRSQGGHPVLELKVAQVQAALGAGTSLAVPAEVASARPASVTVSSSKLADGVYYLTGGTHHSVLIEQRDHLVIVEAPLNEERSLAVIAKARERAPGKPIKYLVNTHAHFDHSGGLRTFADAGATIVTNAANRPFYEQAWAAPRSINPDQLALSRKTPRFETFTGKHVLSDGQRTIEIHDIAGNGHNDAFSLVYLPAEKVLVEADAYTPPAANAPAPTSRNPYTTNLYQNVLRLKLDVTQIAALHGPRVVNLAELRSAAEVANTALR</sequence>
<dbReference type="Proteomes" id="UP000267464">
    <property type="component" value="Unassembled WGS sequence"/>
</dbReference>
<protein>
    <submittedName>
        <fullName evidence="2">MBL fold metallo-hydrolase</fullName>
    </submittedName>
</protein>
<dbReference type="InterPro" id="IPR001279">
    <property type="entry name" value="Metallo-B-lactamas"/>
</dbReference>
<organism evidence="2 3">
    <name type="scientific">Piscinibacter terrae</name>
    <dbReference type="NCBI Taxonomy" id="2496871"/>
    <lineage>
        <taxon>Bacteria</taxon>
        <taxon>Pseudomonadati</taxon>
        <taxon>Pseudomonadota</taxon>
        <taxon>Betaproteobacteria</taxon>
        <taxon>Burkholderiales</taxon>
        <taxon>Sphaerotilaceae</taxon>
        <taxon>Piscinibacter</taxon>
    </lineage>
</organism>
<dbReference type="SMART" id="SM00849">
    <property type="entry name" value="Lactamase_B"/>
    <property type="match status" value="1"/>
</dbReference>
<dbReference type="InterPro" id="IPR050855">
    <property type="entry name" value="NDM-1-like"/>
</dbReference>
<reference evidence="2 3" key="1">
    <citation type="submission" date="2018-08" db="EMBL/GenBank/DDBJ databases">
        <authorList>
            <person name="Khan S.A."/>
            <person name="Jeon C.O."/>
            <person name="Chun B.H."/>
            <person name="Jeong S.E."/>
        </authorList>
    </citation>
    <scope>NUCLEOTIDE SEQUENCE [LARGE SCALE GENOMIC DNA]</scope>
    <source>
        <strain evidence="2 3">S-16</strain>
    </source>
</reference>